<protein>
    <submittedName>
        <fullName evidence="1">Uncharacterized protein</fullName>
    </submittedName>
</protein>
<gene>
    <name evidence="1" type="ORF">METZ01_LOCUS513700</name>
</gene>
<dbReference type="EMBL" id="UINC01229221">
    <property type="protein sequence ID" value="SVE60846.1"/>
    <property type="molecule type" value="Genomic_DNA"/>
</dbReference>
<name>A0A383EVB1_9ZZZZ</name>
<sequence length="38" mass="4130">MAYVRIDKRVSDVPADGMTLAQADGVFVLLSKVKGKIH</sequence>
<evidence type="ECO:0000313" key="1">
    <source>
        <dbReference type="EMBL" id="SVE60846.1"/>
    </source>
</evidence>
<accession>A0A383EVB1</accession>
<organism evidence="1">
    <name type="scientific">marine metagenome</name>
    <dbReference type="NCBI Taxonomy" id="408172"/>
    <lineage>
        <taxon>unclassified sequences</taxon>
        <taxon>metagenomes</taxon>
        <taxon>ecological metagenomes</taxon>
    </lineage>
</organism>
<proteinExistence type="predicted"/>
<dbReference type="AlphaFoldDB" id="A0A383EVB1"/>
<feature type="non-terminal residue" evidence="1">
    <location>
        <position position="38"/>
    </location>
</feature>
<reference evidence="1" key="1">
    <citation type="submission" date="2018-05" db="EMBL/GenBank/DDBJ databases">
        <authorList>
            <person name="Lanie J.A."/>
            <person name="Ng W.-L."/>
            <person name="Kazmierczak K.M."/>
            <person name="Andrzejewski T.M."/>
            <person name="Davidsen T.M."/>
            <person name="Wayne K.J."/>
            <person name="Tettelin H."/>
            <person name="Glass J.I."/>
            <person name="Rusch D."/>
            <person name="Podicherti R."/>
            <person name="Tsui H.-C.T."/>
            <person name="Winkler M.E."/>
        </authorList>
    </citation>
    <scope>NUCLEOTIDE SEQUENCE</scope>
</reference>